<dbReference type="GO" id="GO:0003700">
    <property type="term" value="F:DNA-binding transcription factor activity"/>
    <property type="evidence" value="ECO:0007669"/>
    <property type="project" value="InterPro"/>
</dbReference>
<keyword evidence="4" id="KW-0804">Transcription</keyword>
<dbReference type="Gene3D" id="3.40.1810.10">
    <property type="entry name" value="Transcription factor, MADS-box"/>
    <property type="match status" value="1"/>
</dbReference>
<dbReference type="PROSITE" id="PS51297">
    <property type="entry name" value="K_BOX"/>
    <property type="match status" value="1"/>
</dbReference>
<keyword evidence="5" id="KW-0539">Nucleus</keyword>
<sequence>MLGVMGFGESGRGGLGICSNGDVCDSMSFASGTLGFGFNGDGVLQAVLQMYAIPECLFAEVCVIVDKIWYLELSRRRRSMGRGKIAIRRIDNSTSRQVTFSKRRKGLLKKAKELAILCDAEVGVVVFSATGRVYDYASTSMKSVMERYTRAKGEHHLVTNPTSETMFWQREATSLRQRLHKLHETHRQLMGELSGLDIKDLQNIENQLETNLHGIRKRKEQLLLKEIQELHQKGSLVHQENMELYRNINIMCQENTELQRKVDATREANDKHSVMPDGLSKPEEANVLIHLELSQPHQQAEGLQLRAPKLGFQLN</sequence>
<dbReference type="PROSITE" id="PS00350">
    <property type="entry name" value="MADS_BOX_1"/>
    <property type="match status" value="1"/>
</dbReference>
<name>A0A9E7FX64_9LILI</name>
<dbReference type="InterPro" id="IPR050142">
    <property type="entry name" value="MADS-box/MEF2_TF"/>
</dbReference>
<dbReference type="Pfam" id="PF01486">
    <property type="entry name" value="K-box"/>
    <property type="match status" value="1"/>
</dbReference>
<evidence type="ECO:0000259" key="6">
    <source>
        <dbReference type="PROSITE" id="PS50066"/>
    </source>
</evidence>
<comment type="subcellular location">
    <subcellularLocation>
        <location evidence="1">Nucleus</location>
    </subcellularLocation>
</comment>
<keyword evidence="3" id="KW-0238">DNA-binding</keyword>
<keyword evidence="9" id="KW-1185">Reference proteome</keyword>
<dbReference type="PRINTS" id="PR00404">
    <property type="entry name" value="MADSDOMAIN"/>
</dbReference>
<evidence type="ECO:0000313" key="9">
    <source>
        <dbReference type="Proteomes" id="UP001055439"/>
    </source>
</evidence>
<dbReference type="InterPro" id="IPR036879">
    <property type="entry name" value="TF_MADSbox_sf"/>
</dbReference>
<accession>A0A9E7FX64</accession>
<dbReference type="InterPro" id="IPR002487">
    <property type="entry name" value="TF_Kbox"/>
</dbReference>
<dbReference type="InterPro" id="IPR033896">
    <property type="entry name" value="MEF2-like_N"/>
</dbReference>
<keyword evidence="2" id="KW-0805">Transcription regulation</keyword>
<dbReference type="SMART" id="SM00432">
    <property type="entry name" value="MADS"/>
    <property type="match status" value="1"/>
</dbReference>
<dbReference type="EMBL" id="CP097507">
    <property type="protein sequence ID" value="URE04015.1"/>
    <property type="molecule type" value="Genomic_DNA"/>
</dbReference>
<dbReference type="InterPro" id="IPR002100">
    <property type="entry name" value="TF_MADSbox"/>
</dbReference>
<protein>
    <submittedName>
        <fullName evidence="8">MADS-box transcription factor</fullName>
    </submittedName>
</protein>
<feature type="domain" description="K-box" evidence="7">
    <location>
        <begin position="165"/>
        <end position="254"/>
    </location>
</feature>
<proteinExistence type="predicted"/>
<dbReference type="SUPFAM" id="SSF55455">
    <property type="entry name" value="SRF-like"/>
    <property type="match status" value="1"/>
</dbReference>
<evidence type="ECO:0000259" key="7">
    <source>
        <dbReference type="PROSITE" id="PS51297"/>
    </source>
</evidence>
<dbReference type="Pfam" id="PF00319">
    <property type="entry name" value="SRF-TF"/>
    <property type="match status" value="1"/>
</dbReference>
<evidence type="ECO:0000256" key="4">
    <source>
        <dbReference type="ARBA" id="ARBA00023163"/>
    </source>
</evidence>
<gene>
    <name evidence="8" type="ORF">MUK42_04908</name>
</gene>
<dbReference type="GO" id="GO:0046983">
    <property type="term" value="F:protein dimerization activity"/>
    <property type="evidence" value="ECO:0007669"/>
    <property type="project" value="InterPro"/>
</dbReference>
<feature type="domain" description="MADS-box" evidence="6">
    <location>
        <begin position="80"/>
        <end position="140"/>
    </location>
</feature>
<dbReference type="CDD" id="cd00265">
    <property type="entry name" value="MADS_MEF2_like"/>
    <property type="match status" value="1"/>
</dbReference>
<dbReference type="PANTHER" id="PTHR48019">
    <property type="entry name" value="SERUM RESPONSE FACTOR HOMOLOG"/>
    <property type="match status" value="1"/>
</dbReference>
<dbReference type="GO" id="GO:0045944">
    <property type="term" value="P:positive regulation of transcription by RNA polymerase II"/>
    <property type="evidence" value="ECO:0007669"/>
    <property type="project" value="InterPro"/>
</dbReference>
<dbReference type="AlphaFoldDB" id="A0A9E7FX64"/>
<dbReference type="OrthoDB" id="196140at2759"/>
<reference evidence="8" key="1">
    <citation type="submission" date="2022-05" db="EMBL/GenBank/DDBJ databases">
        <title>The Musa troglodytarum L. genome provides insights into the mechanism of non-climacteric behaviour and enrichment of carotenoids.</title>
        <authorList>
            <person name="Wang J."/>
        </authorList>
    </citation>
    <scope>NUCLEOTIDE SEQUENCE</scope>
    <source>
        <tissue evidence="8">Leaf</tissue>
    </source>
</reference>
<dbReference type="GO" id="GO:0000977">
    <property type="term" value="F:RNA polymerase II transcription regulatory region sequence-specific DNA binding"/>
    <property type="evidence" value="ECO:0007669"/>
    <property type="project" value="InterPro"/>
</dbReference>
<evidence type="ECO:0000256" key="5">
    <source>
        <dbReference type="ARBA" id="ARBA00023242"/>
    </source>
</evidence>
<dbReference type="Proteomes" id="UP001055439">
    <property type="component" value="Chromosome 5"/>
</dbReference>
<evidence type="ECO:0000256" key="3">
    <source>
        <dbReference type="ARBA" id="ARBA00023125"/>
    </source>
</evidence>
<dbReference type="GO" id="GO:0005634">
    <property type="term" value="C:nucleus"/>
    <property type="evidence" value="ECO:0007669"/>
    <property type="project" value="UniProtKB-SubCell"/>
</dbReference>
<evidence type="ECO:0000256" key="1">
    <source>
        <dbReference type="ARBA" id="ARBA00004123"/>
    </source>
</evidence>
<evidence type="ECO:0000256" key="2">
    <source>
        <dbReference type="ARBA" id="ARBA00023015"/>
    </source>
</evidence>
<dbReference type="PROSITE" id="PS50066">
    <property type="entry name" value="MADS_BOX_2"/>
    <property type="match status" value="1"/>
</dbReference>
<organism evidence="8 9">
    <name type="scientific">Musa troglodytarum</name>
    <name type="common">fe'i banana</name>
    <dbReference type="NCBI Taxonomy" id="320322"/>
    <lineage>
        <taxon>Eukaryota</taxon>
        <taxon>Viridiplantae</taxon>
        <taxon>Streptophyta</taxon>
        <taxon>Embryophyta</taxon>
        <taxon>Tracheophyta</taxon>
        <taxon>Spermatophyta</taxon>
        <taxon>Magnoliopsida</taxon>
        <taxon>Liliopsida</taxon>
        <taxon>Zingiberales</taxon>
        <taxon>Musaceae</taxon>
        <taxon>Musa</taxon>
    </lineage>
</organism>
<dbReference type="FunFam" id="3.40.1810.10:FF:000003">
    <property type="entry name" value="MADS-box transcription factor MADS-MC"/>
    <property type="match status" value="1"/>
</dbReference>
<evidence type="ECO:0000313" key="8">
    <source>
        <dbReference type="EMBL" id="URE04015.1"/>
    </source>
</evidence>